<proteinExistence type="predicted"/>
<protein>
    <submittedName>
        <fullName evidence="2">Uncharacterized protein</fullName>
    </submittedName>
</protein>
<feature type="transmembrane region" description="Helical" evidence="1">
    <location>
        <begin position="415"/>
        <end position="443"/>
    </location>
</feature>
<dbReference type="PANTHER" id="PTHR31170:SF21">
    <property type="match status" value="1"/>
</dbReference>
<gene>
    <name evidence="2" type="ORF">Din_033738</name>
</gene>
<keyword evidence="1" id="KW-1133">Transmembrane helix</keyword>
<organism evidence="2">
    <name type="scientific">Davidia involucrata</name>
    <name type="common">Dove tree</name>
    <dbReference type="NCBI Taxonomy" id="16924"/>
    <lineage>
        <taxon>Eukaryota</taxon>
        <taxon>Viridiplantae</taxon>
        <taxon>Streptophyta</taxon>
        <taxon>Embryophyta</taxon>
        <taxon>Tracheophyta</taxon>
        <taxon>Spermatophyta</taxon>
        <taxon>Magnoliopsida</taxon>
        <taxon>eudicotyledons</taxon>
        <taxon>Gunneridae</taxon>
        <taxon>Pentapetalae</taxon>
        <taxon>asterids</taxon>
        <taxon>Cornales</taxon>
        <taxon>Nyssaceae</taxon>
        <taxon>Davidia</taxon>
    </lineage>
</organism>
<dbReference type="PANTHER" id="PTHR31170">
    <property type="entry name" value="BNAC04G53230D PROTEIN"/>
    <property type="match status" value="1"/>
</dbReference>
<dbReference type="AlphaFoldDB" id="A0A5B7B5Z9"/>
<accession>A0A5B7B5Z9</accession>
<reference evidence="2" key="1">
    <citation type="submission" date="2019-08" db="EMBL/GenBank/DDBJ databases">
        <title>Reference gene set and small RNA set construction with multiple tissues from Davidia involucrata Baill.</title>
        <authorList>
            <person name="Yang H."/>
            <person name="Zhou C."/>
            <person name="Li G."/>
            <person name="Wang J."/>
            <person name="Gao P."/>
            <person name="Wang M."/>
            <person name="Wang R."/>
            <person name="Zhao Y."/>
        </authorList>
    </citation>
    <scope>NUCLEOTIDE SEQUENCE</scope>
    <source>
        <tissue evidence="2">Mixed with DoveR01_LX</tissue>
    </source>
</reference>
<keyword evidence="1" id="KW-0812">Transmembrane</keyword>
<name>A0A5B7B5Z9_DAVIN</name>
<sequence>MGTNSVGEEEAHHVIRIWEVNKDRLAMMHQKISETPRLLSKSAGRSSCCIFRVPQSLVDINGPSYQPHIISIGPYHHGKPHLHMIQEHKWRFLGALLNRTKDLGLEDYLKAIQPLELRARECYSETIHLNRDEFIEMLMLDGCFIIELFRRIGKVVQSDPDDPLFSMSWVYSFFLRDLIRLENQIPFFILQCLFDLTQMPGEENGPSLATLALQFFNNALQRPEEVIAKYSNLEGKHLLDLLRLSFIPQDQEEPKPRSNSQAHVIQCISKLRRAGIKLKPGKSDSFLVIKFSHGVIHMPTIAIDDFMSCFMLNCVAYEQCHKSCSKHVTTYATLLDCLINTAKDVEHLCERNIIENYFGTDGEVVKLINNMGKDVSFDIDNCYLYQLFNEVNEYYRNGWHVQWASFRYTYFDTPWSFVSALAAFILLLLTMAQTYFTVIGYVLPPA</sequence>
<keyword evidence="1" id="KW-0472">Membrane</keyword>
<dbReference type="Pfam" id="PF03140">
    <property type="entry name" value="DUF247"/>
    <property type="match status" value="1"/>
</dbReference>
<dbReference type="EMBL" id="GHES01033738">
    <property type="protein sequence ID" value="MPA64297.1"/>
    <property type="molecule type" value="Transcribed_RNA"/>
</dbReference>
<evidence type="ECO:0000313" key="2">
    <source>
        <dbReference type="EMBL" id="MPA64297.1"/>
    </source>
</evidence>
<dbReference type="InterPro" id="IPR004158">
    <property type="entry name" value="DUF247_pln"/>
</dbReference>
<evidence type="ECO:0000256" key="1">
    <source>
        <dbReference type="SAM" id="Phobius"/>
    </source>
</evidence>